<name>A0ACC2JET2_9PEZI</name>
<gene>
    <name evidence="1" type="ORF">O1611_g7663</name>
</gene>
<dbReference type="EMBL" id="JAPUUL010002090">
    <property type="protein sequence ID" value="KAJ8125975.1"/>
    <property type="molecule type" value="Genomic_DNA"/>
</dbReference>
<comment type="caution">
    <text evidence="1">The sequence shown here is derived from an EMBL/GenBank/DDBJ whole genome shotgun (WGS) entry which is preliminary data.</text>
</comment>
<evidence type="ECO:0000313" key="1">
    <source>
        <dbReference type="EMBL" id="KAJ8125975.1"/>
    </source>
</evidence>
<organism evidence="1 2">
    <name type="scientific">Lasiodiplodia mahajangana</name>
    <dbReference type="NCBI Taxonomy" id="1108764"/>
    <lineage>
        <taxon>Eukaryota</taxon>
        <taxon>Fungi</taxon>
        <taxon>Dikarya</taxon>
        <taxon>Ascomycota</taxon>
        <taxon>Pezizomycotina</taxon>
        <taxon>Dothideomycetes</taxon>
        <taxon>Dothideomycetes incertae sedis</taxon>
        <taxon>Botryosphaeriales</taxon>
        <taxon>Botryosphaeriaceae</taxon>
        <taxon>Lasiodiplodia</taxon>
    </lineage>
</organism>
<dbReference type="Proteomes" id="UP001153332">
    <property type="component" value="Unassembled WGS sequence"/>
</dbReference>
<evidence type="ECO:0000313" key="2">
    <source>
        <dbReference type="Proteomes" id="UP001153332"/>
    </source>
</evidence>
<proteinExistence type="predicted"/>
<keyword evidence="2" id="KW-1185">Reference proteome</keyword>
<accession>A0ACC2JET2</accession>
<sequence length="191" mass="20526">MRSRALGELGVRISPKRPQLGKPINYQRQRDAYVVDKPGGSTNAGMSPVELLIRFALYPRGNPDSPGRTTFKLTGTSVLKPDVKCQVCLLSTAICDQFYPNRGAKKMVVNLENDPRDPVKLSWDGWRNSTGSEGDPMAWSSENGLLNGPGVAVGVRAGLAWKTGTPVSCNIGEPTASLDRGASPKKACDAR</sequence>
<protein>
    <submittedName>
        <fullName evidence="1">Uncharacterized protein</fullName>
    </submittedName>
</protein>
<reference evidence="1" key="1">
    <citation type="submission" date="2022-12" db="EMBL/GenBank/DDBJ databases">
        <title>Genome Sequence of Lasiodiplodia mahajangana.</title>
        <authorList>
            <person name="Buettner E."/>
        </authorList>
    </citation>
    <scope>NUCLEOTIDE SEQUENCE</scope>
    <source>
        <strain evidence="1">VT137</strain>
    </source>
</reference>